<dbReference type="Proteomes" id="UP000054851">
    <property type="component" value="Unassembled WGS sequence"/>
</dbReference>
<dbReference type="EMBL" id="FCOA02000021">
    <property type="protein sequence ID" value="SAK80597.1"/>
    <property type="molecule type" value="Genomic_DNA"/>
</dbReference>
<feature type="transmembrane region" description="Helical" evidence="1">
    <location>
        <begin position="333"/>
        <end position="351"/>
    </location>
</feature>
<gene>
    <name evidence="2" type="ORF">AWB79_05213</name>
</gene>
<evidence type="ECO:0000313" key="3">
    <source>
        <dbReference type="Proteomes" id="UP000054851"/>
    </source>
</evidence>
<evidence type="ECO:0008006" key="4">
    <source>
        <dbReference type="Google" id="ProtNLM"/>
    </source>
</evidence>
<feature type="transmembrane region" description="Helical" evidence="1">
    <location>
        <begin position="24"/>
        <end position="45"/>
    </location>
</feature>
<dbReference type="InterPro" id="IPR049458">
    <property type="entry name" value="EpsG-like"/>
</dbReference>
<keyword evidence="1" id="KW-0472">Membrane</keyword>
<feature type="transmembrane region" description="Helical" evidence="1">
    <location>
        <begin position="140"/>
        <end position="158"/>
    </location>
</feature>
<feature type="transmembrane region" description="Helical" evidence="1">
    <location>
        <begin position="250"/>
        <end position="273"/>
    </location>
</feature>
<keyword evidence="1" id="KW-1133">Transmembrane helix</keyword>
<accession>A0A158CGF4</accession>
<reference evidence="2" key="1">
    <citation type="submission" date="2016-01" db="EMBL/GenBank/DDBJ databases">
        <authorList>
            <person name="Peeters C."/>
        </authorList>
    </citation>
    <scope>NUCLEOTIDE SEQUENCE</scope>
    <source>
        <strain evidence="2">LMG 29322</strain>
    </source>
</reference>
<protein>
    <recommendedName>
        <fullName evidence="4">EpsG family protein</fullName>
    </recommendedName>
</protein>
<feature type="transmembrane region" description="Helical" evidence="1">
    <location>
        <begin position="178"/>
        <end position="198"/>
    </location>
</feature>
<dbReference type="AlphaFoldDB" id="A0A158CGF4"/>
<feature type="transmembrane region" description="Helical" evidence="1">
    <location>
        <begin position="210"/>
        <end position="230"/>
    </location>
</feature>
<comment type="caution">
    <text evidence="2">The sequence shown here is derived from an EMBL/GenBank/DDBJ whole genome shotgun (WGS) entry which is preliminary data.</text>
</comment>
<name>A0A158CGF4_9BURK</name>
<sequence length="361" mass="41005">MKNLALRKSPGSFDMSRKPSEESAFLATWSGWAFIFIASYIIYLLCTSERQVWRLPDQEAYLAYFRYTDWNWLVHYFDRRGFGLSLIPRIVTDEIGWRLWIVSINSLGFTPDTAIRITVALANGLVFCALARLRRPLLGLFLWIVVPSALCITGLFQIRQGFAFGIAMLFAINFRRPVLGMLIASTIHTTIAFPTILLIAARLAGSNDRVAIPVVSIAGGLLSMSAQMLFDTFGGRRVGDYAGYTAEFSVNLLVLMLSYAIGSILLIKSLPYIRELRLRASLRDLSLMHFGLVVYLVFAFTLFPFGKDRVFYYISLMLPFFAQEIRVKNGVTLWLTIILYFMIFSEAYLAYGRGVYNYFIG</sequence>
<organism evidence="2 3">
    <name type="scientific">Caballeronia hypogeia</name>
    <dbReference type="NCBI Taxonomy" id="1777140"/>
    <lineage>
        <taxon>Bacteria</taxon>
        <taxon>Pseudomonadati</taxon>
        <taxon>Pseudomonadota</taxon>
        <taxon>Betaproteobacteria</taxon>
        <taxon>Burkholderiales</taxon>
        <taxon>Burkholderiaceae</taxon>
        <taxon>Caballeronia</taxon>
    </lineage>
</organism>
<evidence type="ECO:0000256" key="1">
    <source>
        <dbReference type="SAM" id="Phobius"/>
    </source>
</evidence>
<evidence type="ECO:0000313" key="2">
    <source>
        <dbReference type="EMBL" id="SAK80597.1"/>
    </source>
</evidence>
<feature type="transmembrane region" description="Helical" evidence="1">
    <location>
        <begin position="285"/>
        <end position="304"/>
    </location>
</feature>
<dbReference type="STRING" id="1777140.AWB79_05213"/>
<keyword evidence="1" id="KW-0812">Transmembrane</keyword>
<keyword evidence="3" id="KW-1185">Reference proteome</keyword>
<dbReference type="Pfam" id="PF14897">
    <property type="entry name" value="EpsG"/>
    <property type="match status" value="1"/>
</dbReference>
<proteinExistence type="predicted"/>